<dbReference type="InterPro" id="IPR047987">
    <property type="entry name" value="Gp19-like_virus"/>
</dbReference>
<proteinExistence type="predicted"/>
<dbReference type="Pfam" id="PF22530">
    <property type="entry name" value="Terminase-T7_RNaseH-like"/>
    <property type="match status" value="1"/>
</dbReference>
<dbReference type="InterPro" id="IPR054762">
    <property type="entry name" value="Gp19_RNaseH-like"/>
</dbReference>
<dbReference type="Proteomes" id="UP000505271">
    <property type="component" value="Segment"/>
</dbReference>
<name>A0A6S4P8M6_9CAUD</name>
<accession>A0A6S4P8M6</accession>
<evidence type="ECO:0000313" key="3">
    <source>
        <dbReference type="Proteomes" id="UP000505271"/>
    </source>
</evidence>
<feature type="domain" description="Terminase large subunit ribonuclease H-like" evidence="1">
    <location>
        <begin position="362"/>
        <end position="469"/>
    </location>
</feature>
<dbReference type="Gene3D" id="3.30.420.240">
    <property type="match status" value="1"/>
</dbReference>
<protein>
    <submittedName>
        <fullName evidence="2">Terminase large subunit</fullName>
    </submittedName>
</protein>
<organism evidence="2 3">
    <name type="scientific">uncultured phage_MedDCM-OCT-S31-C1</name>
    <dbReference type="NCBI Taxonomy" id="2740800"/>
    <lineage>
        <taxon>Viruses</taxon>
        <taxon>Duplodnaviria</taxon>
        <taxon>Heunggongvirae</taxon>
        <taxon>Uroviricota</taxon>
        <taxon>Caudoviricetes</taxon>
        <taxon>Autographivirales</taxon>
        <taxon>Nohivirus</taxon>
        <taxon>Nohivirus S31C1</taxon>
    </lineage>
</organism>
<keyword evidence="3" id="KW-1185">Reference proteome</keyword>
<dbReference type="RefSeq" id="YP_009777906.1">
    <property type="nucleotide sequence ID" value="NC_047706.1"/>
</dbReference>
<dbReference type="KEGG" id="vg:55412072"/>
<dbReference type="InterPro" id="IPR027417">
    <property type="entry name" value="P-loop_NTPase"/>
</dbReference>
<sequence>MRHEWSPLPEPLDQFVYFTAYCLRELGLAEQPTKQQCAVADWMQNGPDRSLTVAFRGLGKSILASFYALWRLRTDPNEKIMVVSATAVKATDFSSFMLRCMGEIDILNCLLPGPENRFSNVAFDVGPCMVEQSPSVRSMGVMGQTTGQRCTCAILDDIETLANVITQLKQERVAHAVTEMESILKPDEGQLLPRKILYLGTPHTETSIYLRLVRERGYTSRYWPALYPKEMDCYDGNLDPNIQSEVLSDPSLVDEPTDPERFSHEDILQRQASMTKSSFLLQFQLNTRLATLDRYPVRLGDLIVMDIDGTALPETVVWSNQPDCRLQELVCVGMGADNHYHKPIFQNGWVTRDETWRCVLAVDPAGRGRDELAWAVVAELNGNLFLLESGGSTLGYADEVLQHLAAVAKRWDVNYVVAEANMGDGMFTALLKPHMLREHPCTIEEVKHSIRKEVRLCDTLAPLIQQHRLVVTSRVIRQDYRMLDEDPEHGYSRSLFWQMSRLTEEKGCLSFDDRVDALAIAVGFFVEAAAQDQQNQQRARSDALRAEAVASWLQGTEADIDCLALGWRAPKAAGAVHGGVKQLSVGA</sequence>
<dbReference type="NCBIfam" id="NF033889">
    <property type="entry name" value="termin_lrg_T7"/>
    <property type="match status" value="1"/>
</dbReference>
<dbReference type="GeneID" id="55412072"/>
<evidence type="ECO:0000313" key="2">
    <source>
        <dbReference type="EMBL" id="BAQ94409.1"/>
    </source>
</evidence>
<evidence type="ECO:0000259" key="1">
    <source>
        <dbReference type="Pfam" id="PF22530"/>
    </source>
</evidence>
<dbReference type="EMBL" id="AP013547">
    <property type="protein sequence ID" value="BAQ94409.1"/>
    <property type="molecule type" value="Genomic_DNA"/>
</dbReference>
<reference evidence="2 3" key="1">
    <citation type="journal article" date="2013" name="PLoS Genet.">
        <title>Expanding the Marine Virosphere Using Metagenomics.</title>
        <authorList>
            <person name="Mizuno C.M."/>
            <person name="Rodriguez-Valera F."/>
            <person name="Kimes N.E."/>
            <person name="Ghai R."/>
        </authorList>
    </citation>
    <scope>NUCLEOTIDE SEQUENCE [LARGE SCALE GENOMIC DNA]</scope>
    <source>
        <strain evidence="2">UvMED-CGR-U-MedDCM-OCT-S31-C1</strain>
    </source>
</reference>
<dbReference type="Gene3D" id="3.40.50.300">
    <property type="entry name" value="P-loop containing nucleotide triphosphate hydrolases"/>
    <property type="match status" value="1"/>
</dbReference>